<organism evidence="2 3">
    <name type="scientific">Ferruginibacter yonginensis</name>
    <dbReference type="NCBI Taxonomy" id="1310416"/>
    <lineage>
        <taxon>Bacteria</taxon>
        <taxon>Pseudomonadati</taxon>
        <taxon>Bacteroidota</taxon>
        <taxon>Chitinophagia</taxon>
        <taxon>Chitinophagales</taxon>
        <taxon>Chitinophagaceae</taxon>
        <taxon>Ferruginibacter</taxon>
    </lineage>
</organism>
<comment type="caution">
    <text evidence="2">The sequence shown here is derived from an EMBL/GenBank/DDBJ whole genome shotgun (WGS) entry which is preliminary data.</text>
</comment>
<dbReference type="Proteomes" id="UP001595907">
    <property type="component" value="Unassembled WGS sequence"/>
</dbReference>
<dbReference type="CDD" id="cd07890">
    <property type="entry name" value="CYTH-like_AC_IV-like"/>
    <property type="match status" value="1"/>
</dbReference>
<gene>
    <name evidence="2" type="ORF">ACFOWM_02065</name>
</gene>
<dbReference type="InterPro" id="IPR008173">
    <property type="entry name" value="Adenylyl_cyclase_CyaB"/>
</dbReference>
<evidence type="ECO:0000259" key="1">
    <source>
        <dbReference type="PROSITE" id="PS51707"/>
    </source>
</evidence>
<dbReference type="InterPro" id="IPR033469">
    <property type="entry name" value="CYTH-like_dom_sf"/>
</dbReference>
<name>A0ABV8QMY7_9BACT</name>
<evidence type="ECO:0000313" key="2">
    <source>
        <dbReference type="EMBL" id="MFC4261651.1"/>
    </source>
</evidence>
<dbReference type="Gene3D" id="2.40.320.10">
    <property type="entry name" value="Hypothetical Protein Pfu-838710-001"/>
    <property type="match status" value="1"/>
</dbReference>
<dbReference type="PROSITE" id="PS51707">
    <property type="entry name" value="CYTH"/>
    <property type="match status" value="1"/>
</dbReference>
<keyword evidence="3" id="KW-1185">Reference proteome</keyword>
<feature type="domain" description="CYTH" evidence="1">
    <location>
        <begin position="3"/>
        <end position="170"/>
    </location>
</feature>
<dbReference type="PANTHER" id="PTHR21028:SF2">
    <property type="entry name" value="CYTH DOMAIN-CONTAINING PROTEIN"/>
    <property type="match status" value="1"/>
</dbReference>
<protein>
    <submittedName>
        <fullName evidence="2">Class IV adenylate cyclase</fullName>
    </submittedName>
</protein>
<dbReference type="EMBL" id="JBHSCZ010000001">
    <property type="protein sequence ID" value="MFC4261651.1"/>
    <property type="molecule type" value="Genomic_DNA"/>
</dbReference>
<dbReference type="PANTHER" id="PTHR21028">
    <property type="entry name" value="SI:CH211-156B7.4"/>
    <property type="match status" value="1"/>
</dbReference>
<dbReference type="InterPro" id="IPR023577">
    <property type="entry name" value="CYTH_domain"/>
</dbReference>
<dbReference type="RefSeq" id="WP_379706392.1">
    <property type="nucleotide sequence ID" value="NZ_JBHSCZ010000001.1"/>
</dbReference>
<proteinExistence type="predicted"/>
<sequence>MTHLNIEFKARAHNLESLEAKLLTLNPRFIGTDHQKDTYYNVTIGRLKLREGNIENALIWYDRANSTGSKQSDILLYKHQPDDALKKILLKLHGIKIIVEKARKIYFVDNVKFHFDRVQGLGTFLEVEAIDDDGSISKQQLQTQCDHYINFFEVQPADFITVSYSDMMLAT</sequence>
<reference evidence="3" key="1">
    <citation type="journal article" date="2019" name="Int. J. Syst. Evol. Microbiol.">
        <title>The Global Catalogue of Microorganisms (GCM) 10K type strain sequencing project: providing services to taxonomists for standard genome sequencing and annotation.</title>
        <authorList>
            <consortium name="The Broad Institute Genomics Platform"/>
            <consortium name="The Broad Institute Genome Sequencing Center for Infectious Disease"/>
            <person name="Wu L."/>
            <person name="Ma J."/>
        </authorList>
    </citation>
    <scope>NUCLEOTIDE SEQUENCE [LARGE SCALE GENOMIC DNA]</scope>
    <source>
        <strain evidence="3">CECT 8289</strain>
    </source>
</reference>
<evidence type="ECO:0000313" key="3">
    <source>
        <dbReference type="Proteomes" id="UP001595907"/>
    </source>
</evidence>
<accession>A0ABV8QMY7</accession>
<dbReference type="SUPFAM" id="SSF55154">
    <property type="entry name" value="CYTH-like phosphatases"/>
    <property type="match status" value="1"/>
</dbReference>
<dbReference type="Pfam" id="PF01928">
    <property type="entry name" value="CYTH"/>
    <property type="match status" value="1"/>
</dbReference>